<sequence>MADDTSTPASAAYATGRRPTSPTAAGHAPAPPGFGVRRAVTIDPGAQQMRRRRPTLDTSPSGGGGVGGSEGGLLAGIRRGSSSFSDYSINDATKDLGASAEDLFNIHPSGSAGSPSNARQASHYLPIVFALLPALAGIFFENGASFFTDLILLSLAAVVLHWSVTQPWDWYLETQQVRVVSSDDDDDDDDELVSPQVLETDSDLEPAGSPSATAAPKRLGEIAENGELAGEEPPDKSVANGKETQPAQTQSKERPRHRTTASARWEARRTAAAKELRIHEVLALAWCFAFPVLGSYLLHTIRSQLSRPSEGLVSDYNLTIFLCAAELRPVSHLIKMVRGRTLRMQRVVSANPYDPNPAAAAAVSAEALAALSSRLDDLEARAATAASDKGEEGGLSAAASSRMNQAARVQEISSTMQPEMDAMNRAMRRYEKKLAVLAGQMDGRLEYIDRRLQDAVALAAVAAKNSSSSSSSSRGTGLFAWLLQWIAAALLLPVHAVVAVFTFPFRTASALLRGSSSSKSKHPPEKARSRTTRDRGWGAENAGHGGTRDAPDRIPSRLSRR</sequence>
<feature type="region of interest" description="Disordered" evidence="1">
    <location>
        <begin position="197"/>
        <end position="266"/>
    </location>
</feature>
<reference evidence="3 4" key="1">
    <citation type="submission" date="2024-02" db="EMBL/GenBank/DDBJ databases">
        <title>De novo assembly and annotation of 12 fungi associated with fruit tree decline syndrome in Ontario, Canada.</title>
        <authorList>
            <person name="Sulman M."/>
            <person name="Ellouze W."/>
            <person name="Ilyukhin E."/>
        </authorList>
    </citation>
    <scope>NUCLEOTIDE SEQUENCE [LARGE SCALE GENOMIC DNA]</scope>
    <source>
        <strain evidence="3 4">M11/M66-122</strain>
    </source>
</reference>
<feature type="compositionally biased region" description="Low complexity" evidence="1">
    <location>
        <begin position="19"/>
        <end position="28"/>
    </location>
</feature>
<dbReference type="PANTHER" id="PTHR42032:SF1">
    <property type="entry name" value="YALI0E30679P"/>
    <property type="match status" value="1"/>
</dbReference>
<accession>A0AAN9ULE2</accession>
<feature type="transmembrane region" description="Helical" evidence="2">
    <location>
        <begin position="478"/>
        <end position="503"/>
    </location>
</feature>
<name>A0AAN9ULE2_9PEZI</name>
<keyword evidence="2" id="KW-0812">Transmembrane</keyword>
<keyword evidence="4" id="KW-1185">Reference proteome</keyword>
<dbReference type="Proteomes" id="UP001320420">
    <property type="component" value="Unassembled WGS sequence"/>
</dbReference>
<dbReference type="AlphaFoldDB" id="A0AAN9ULE2"/>
<feature type="region of interest" description="Disordered" evidence="1">
    <location>
        <begin position="1"/>
        <end position="72"/>
    </location>
</feature>
<feature type="region of interest" description="Disordered" evidence="1">
    <location>
        <begin position="513"/>
        <end position="561"/>
    </location>
</feature>
<evidence type="ECO:0000256" key="1">
    <source>
        <dbReference type="SAM" id="MobiDB-lite"/>
    </source>
</evidence>
<organism evidence="3 4">
    <name type="scientific">Diatrype stigma</name>
    <dbReference type="NCBI Taxonomy" id="117547"/>
    <lineage>
        <taxon>Eukaryota</taxon>
        <taxon>Fungi</taxon>
        <taxon>Dikarya</taxon>
        <taxon>Ascomycota</taxon>
        <taxon>Pezizomycotina</taxon>
        <taxon>Sordariomycetes</taxon>
        <taxon>Xylariomycetidae</taxon>
        <taxon>Xylariales</taxon>
        <taxon>Diatrypaceae</taxon>
        <taxon>Diatrype</taxon>
    </lineage>
</organism>
<feature type="compositionally biased region" description="Basic and acidic residues" evidence="1">
    <location>
        <begin position="522"/>
        <end position="537"/>
    </location>
</feature>
<evidence type="ECO:0000256" key="2">
    <source>
        <dbReference type="SAM" id="Phobius"/>
    </source>
</evidence>
<evidence type="ECO:0000313" key="4">
    <source>
        <dbReference type="Proteomes" id="UP001320420"/>
    </source>
</evidence>
<protein>
    <submittedName>
        <fullName evidence="3">Uncharacterized protein</fullName>
    </submittedName>
</protein>
<evidence type="ECO:0000313" key="3">
    <source>
        <dbReference type="EMBL" id="KAK7750684.1"/>
    </source>
</evidence>
<keyword evidence="2" id="KW-0472">Membrane</keyword>
<keyword evidence="2" id="KW-1133">Transmembrane helix</keyword>
<comment type="caution">
    <text evidence="3">The sequence shown here is derived from an EMBL/GenBank/DDBJ whole genome shotgun (WGS) entry which is preliminary data.</text>
</comment>
<feature type="compositionally biased region" description="Basic and acidic residues" evidence="1">
    <location>
        <begin position="546"/>
        <end position="555"/>
    </location>
</feature>
<dbReference type="EMBL" id="JAKJXP020000060">
    <property type="protein sequence ID" value="KAK7750684.1"/>
    <property type="molecule type" value="Genomic_DNA"/>
</dbReference>
<feature type="compositionally biased region" description="Gly residues" evidence="1">
    <location>
        <begin position="61"/>
        <end position="72"/>
    </location>
</feature>
<dbReference type="PANTHER" id="PTHR42032">
    <property type="entry name" value="YALI0E30679P"/>
    <property type="match status" value="1"/>
</dbReference>
<proteinExistence type="predicted"/>
<gene>
    <name evidence="3" type="ORF">SLS62_007384</name>
</gene>